<sequence>MLQIKGLVILIFSILFSEDLLSQNITCKITGQISGRDSESLILVKAQEDARHNGVKIPIVDNRFNYELKAENIEKYQLIFEDELLEGAFRPIDFFPENGTIQFDLHSFDEFENNEVTGGQLTSKMVDFEKQRKDTFQPKIRPIELAMDSLKGEGLVLNEKAKLLLSAAENSENPDDKNRLFVEFRTLMKNNEGYSKEALGYKMRIDSVHKEILDWQNEYIESNPDIFSYSLLLETFQRKQSLKNKVDMSILIKLYSMFAHKYPSHPYTNQIYEIIEAINTIEVGGRYIDFNANTLEGESVRISEVIKGKIAVIDLWASWCSPCRRLSLSMIPVYEKYKDKGFLIVGVGREYNNAEKFTVAIEKDKYPWLNLIELDDENGIWNKYNIGNAAGCTYLVDKNGEILAIHPTAQEIDNILKEIYK</sequence>
<dbReference type="PANTHER" id="PTHR42852:SF13">
    <property type="entry name" value="PROTEIN DIPZ"/>
    <property type="match status" value="1"/>
</dbReference>
<dbReference type="CDD" id="cd02966">
    <property type="entry name" value="TlpA_like_family"/>
    <property type="match status" value="1"/>
</dbReference>
<dbReference type="InterPro" id="IPR025380">
    <property type="entry name" value="DUF4369"/>
</dbReference>
<keyword evidence="3" id="KW-1185">Reference proteome</keyword>
<dbReference type="InterPro" id="IPR013766">
    <property type="entry name" value="Thioredoxin_domain"/>
</dbReference>
<dbReference type="SUPFAM" id="SSF52833">
    <property type="entry name" value="Thioredoxin-like"/>
    <property type="match status" value="1"/>
</dbReference>
<dbReference type="Proteomes" id="UP000659388">
    <property type="component" value="Unassembled WGS sequence"/>
</dbReference>
<dbReference type="AlphaFoldDB" id="A0A937F977"/>
<dbReference type="Gene3D" id="3.40.30.10">
    <property type="entry name" value="Glutaredoxin"/>
    <property type="match status" value="1"/>
</dbReference>
<gene>
    <name evidence="2" type="ORF">JL102_21815</name>
</gene>
<dbReference type="InterPro" id="IPR050553">
    <property type="entry name" value="Thioredoxin_ResA/DsbE_sf"/>
</dbReference>
<dbReference type="PANTHER" id="PTHR42852">
    <property type="entry name" value="THIOL:DISULFIDE INTERCHANGE PROTEIN DSBE"/>
    <property type="match status" value="1"/>
</dbReference>
<dbReference type="PROSITE" id="PS51352">
    <property type="entry name" value="THIOREDOXIN_2"/>
    <property type="match status" value="1"/>
</dbReference>
<evidence type="ECO:0000313" key="3">
    <source>
        <dbReference type="Proteomes" id="UP000659388"/>
    </source>
</evidence>
<comment type="caution">
    <text evidence="2">The sequence shown here is derived from an EMBL/GenBank/DDBJ whole genome shotgun (WGS) entry which is preliminary data.</text>
</comment>
<dbReference type="Pfam" id="PF00578">
    <property type="entry name" value="AhpC-TSA"/>
    <property type="match status" value="1"/>
</dbReference>
<protein>
    <submittedName>
        <fullName evidence="2">AhpC/TSA family protein</fullName>
    </submittedName>
</protein>
<dbReference type="GO" id="GO:0016209">
    <property type="term" value="F:antioxidant activity"/>
    <property type="evidence" value="ECO:0007669"/>
    <property type="project" value="InterPro"/>
</dbReference>
<dbReference type="Pfam" id="PF14289">
    <property type="entry name" value="DUF4369"/>
    <property type="match status" value="1"/>
</dbReference>
<feature type="domain" description="Thioredoxin" evidence="1">
    <location>
        <begin position="281"/>
        <end position="421"/>
    </location>
</feature>
<organism evidence="2 3">
    <name type="scientific">Fulvivirga sediminis</name>
    <dbReference type="NCBI Taxonomy" id="2803949"/>
    <lineage>
        <taxon>Bacteria</taxon>
        <taxon>Pseudomonadati</taxon>
        <taxon>Bacteroidota</taxon>
        <taxon>Cytophagia</taxon>
        <taxon>Cytophagales</taxon>
        <taxon>Fulvivirgaceae</taxon>
        <taxon>Fulvivirga</taxon>
    </lineage>
</organism>
<evidence type="ECO:0000313" key="2">
    <source>
        <dbReference type="EMBL" id="MBL3658802.1"/>
    </source>
</evidence>
<dbReference type="GO" id="GO:0016491">
    <property type="term" value="F:oxidoreductase activity"/>
    <property type="evidence" value="ECO:0007669"/>
    <property type="project" value="InterPro"/>
</dbReference>
<evidence type="ECO:0000259" key="1">
    <source>
        <dbReference type="PROSITE" id="PS51352"/>
    </source>
</evidence>
<dbReference type="RefSeq" id="WP_202246594.1">
    <property type="nucleotide sequence ID" value="NZ_JAESIY010000017.1"/>
</dbReference>
<accession>A0A937F977</accession>
<reference evidence="2" key="1">
    <citation type="submission" date="2021-01" db="EMBL/GenBank/DDBJ databases">
        <title>Fulvivirga kasyanovii gen. nov., sp nov., a novel member of the phylum Bacteroidetes isolated from seawater in a mussel farm.</title>
        <authorList>
            <person name="Zhao L.-H."/>
            <person name="Wang Z.-J."/>
        </authorList>
    </citation>
    <scope>NUCLEOTIDE SEQUENCE</scope>
    <source>
        <strain evidence="2">2943</strain>
    </source>
</reference>
<dbReference type="EMBL" id="JAESIY010000017">
    <property type="protein sequence ID" value="MBL3658802.1"/>
    <property type="molecule type" value="Genomic_DNA"/>
</dbReference>
<proteinExistence type="predicted"/>
<dbReference type="InterPro" id="IPR036249">
    <property type="entry name" value="Thioredoxin-like_sf"/>
</dbReference>
<name>A0A937F977_9BACT</name>
<dbReference type="InterPro" id="IPR000866">
    <property type="entry name" value="AhpC/TSA"/>
</dbReference>